<dbReference type="GO" id="GO:0022857">
    <property type="term" value="F:transmembrane transporter activity"/>
    <property type="evidence" value="ECO:0007669"/>
    <property type="project" value="TreeGrafter"/>
</dbReference>
<dbReference type="AlphaFoldDB" id="A0A4U1BBG4"/>
<keyword evidence="6" id="KW-1185">Reference proteome</keyword>
<evidence type="ECO:0000256" key="3">
    <source>
        <dbReference type="ARBA" id="ARBA00022840"/>
    </source>
</evidence>
<keyword evidence="3 5" id="KW-0067">ATP-binding</keyword>
<dbReference type="Pfam" id="PF00005">
    <property type="entry name" value="ABC_tran"/>
    <property type="match status" value="1"/>
</dbReference>
<dbReference type="SUPFAM" id="SSF52540">
    <property type="entry name" value="P-loop containing nucleoside triphosphate hydrolases"/>
    <property type="match status" value="1"/>
</dbReference>
<dbReference type="PANTHER" id="PTHR24220">
    <property type="entry name" value="IMPORT ATP-BINDING PROTEIN"/>
    <property type="match status" value="1"/>
</dbReference>
<proteinExistence type="predicted"/>
<dbReference type="RefSeq" id="WP_136854315.1">
    <property type="nucleotide sequence ID" value="NZ_SWCI01000014.1"/>
</dbReference>
<dbReference type="OrthoDB" id="9801477at2"/>
<accession>A0A4U1BBG4</accession>
<dbReference type="PROSITE" id="PS00211">
    <property type="entry name" value="ABC_TRANSPORTER_1"/>
    <property type="match status" value="1"/>
</dbReference>
<dbReference type="PROSITE" id="PS50893">
    <property type="entry name" value="ABC_TRANSPORTER_2"/>
    <property type="match status" value="1"/>
</dbReference>
<dbReference type="InterPro" id="IPR015854">
    <property type="entry name" value="ABC_transpr_LolD-like"/>
</dbReference>
<gene>
    <name evidence="5" type="ORF">FCL40_16040</name>
</gene>
<dbReference type="InterPro" id="IPR017871">
    <property type="entry name" value="ABC_transporter-like_CS"/>
</dbReference>
<evidence type="ECO:0000256" key="2">
    <source>
        <dbReference type="ARBA" id="ARBA00022741"/>
    </source>
</evidence>
<evidence type="ECO:0000313" key="5">
    <source>
        <dbReference type="EMBL" id="TKB47359.1"/>
    </source>
</evidence>
<dbReference type="InterPro" id="IPR027417">
    <property type="entry name" value="P-loop_NTPase"/>
</dbReference>
<evidence type="ECO:0000259" key="4">
    <source>
        <dbReference type="PROSITE" id="PS50893"/>
    </source>
</evidence>
<evidence type="ECO:0000256" key="1">
    <source>
        <dbReference type="ARBA" id="ARBA00022448"/>
    </source>
</evidence>
<dbReference type="GO" id="GO:0005886">
    <property type="term" value="C:plasma membrane"/>
    <property type="evidence" value="ECO:0007669"/>
    <property type="project" value="TreeGrafter"/>
</dbReference>
<feature type="domain" description="ABC transporter" evidence="4">
    <location>
        <begin position="4"/>
        <end position="218"/>
    </location>
</feature>
<dbReference type="GO" id="GO:0005524">
    <property type="term" value="F:ATP binding"/>
    <property type="evidence" value="ECO:0007669"/>
    <property type="project" value="UniProtKB-KW"/>
</dbReference>
<protein>
    <submittedName>
        <fullName evidence="5">ABC transporter ATP-binding protein</fullName>
    </submittedName>
</protein>
<sequence length="218" mass="24255">MITLKDVDLFRKQGRARRQILRHCNLNLDAGCQLAIMGESGAGKSTLLHLIAGLERPDGGSIQVNGHRVDQLSQEQLPLYRRRIGLVFQQFNLLPTLTVADNILFQHRLNELGNPEEVMDTLVVPLGLASLWKLYPDQLSGGEQQRVAIARALAHHPPLVLADEPTGNLDEATGDEVMEIFTRLSRALNQTLILVTHSPRVAQVLGRTLHLRQGQLHD</sequence>
<dbReference type="CDD" id="cd03255">
    <property type="entry name" value="ABC_MJ0796_LolCDE_FtsE"/>
    <property type="match status" value="1"/>
</dbReference>
<keyword evidence="2" id="KW-0547">Nucleotide-binding</keyword>
<dbReference type="SMART" id="SM00382">
    <property type="entry name" value="AAA"/>
    <property type="match status" value="1"/>
</dbReference>
<dbReference type="Proteomes" id="UP000305674">
    <property type="component" value="Unassembled WGS sequence"/>
</dbReference>
<organism evidence="5 6">
    <name type="scientific">Ferrimonas sediminicola</name>
    <dbReference type="NCBI Taxonomy" id="2569538"/>
    <lineage>
        <taxon>Bacteria</taxon>
        <taxon>Pseudomonadati</taxon>
        <taxon>Pseudomonadota</taxon>
        <taxon>Gammaproteobacteria</taxon>
        <taxon>Alteromonadales</taxon>
        <taxon>Ferrimonadaceae</taxon>
        <taxon>Ferrimonas</taxon>
    </lineage>
</organism>
<dbReference type="PANTHER" id="PTHR24220:SF659">
    <property type="entry name" value="TRANSPORTER, PUTATIVE-RELATED"/>
    <property type="match status" value="1"/>
</dbReference>
<reference evidence="5 6" key="1">
    <citation type="submission" date="2019-04" db="EMBL/GenBank/DDBJ databases">
        <authorList>
            <person name="Hwang J.C."/>
        </authorList>
    </citation>
    <scope>NUCLEOTIDE SEQUENCE [LARGE SCALE GENOMIC DNA]</scope>
    <source>
        <strain evidence="5 6">IMCC35001</strain>
    </source>
</reference>
<dbReference type="InterPro" id="IPR017911">
    <property type="entry name" value="MacB-like_ATP-bd"/>
</dbReference>
<name>A0A4U1BBG4_9GAMM</name>
<dbReference type="EMBL" id="SWCI01000014">
    <property type="protein sequence ID" value="TKB47359.1"/>
    <property type="molecule type" value="Genomic_DNA"/>
</dbReference>
<comment type="caution">
    <text evidence="5">The sequence shown here is derived from an EMBL/GenBank/DDBJ whole genome shotgun (WGS) entry which is preliminary data.</text>
</comment>
<evidence type="ECO:0000313" key="6">
    <source>
        <dbReference type="Proteomes" id="UP000305674"/>
    </source>
</evidence>
<dbReference type="InterPro" id="IPR003439">
    <property type="entry name" value="ABC_transporter-like_ATP-bd"/>
</dbReference>
<dbReference type="InterPro" id="IPR003593">
    <property type="entry name" value="AAA+_ATPase"/>
</dbReference>
<keyword evidence="1" id="KW-0813">Transport</keyword>
<dbReference type="GO" id="GO:0016887">
    <property type="term" value="F:ATP hydrolysis activity"/>
    <property type="evidence" value="ECO:0007669"/>
    <property type="project" value="InterPro"/>
</dbReference>
<dbReference type="Gene3D" id="3.40.50.300">
    <property type="entry name" value="P-loop containing nucleotide triphosphate hydrolases"/>
    <property type="match status" value="1"/>
</dbReference>